<dbReference type="GO" id="GO:0015105">
    <property type="term" value="F:arsenite transmembrane transporter activity"/>
    <property type="evidence" value="ECO:0007669"/>
    <property type="project" value="InterPro"/>
</dbReference>
<dbReference type="PANTHER" id="PTHR43568">
    <property type="entry name" value="P PROTEIN"/>
    <property type="match status" value="1"/>
</dbReference>
<evidence type="ECO:0000256" key="2">
    <source>
        <dbReference type="ARBA" id="ARBA00009843"/>
    </source>
</evidence>
<accession>A0A1G2AZK1</accession>
<name>A0A1G2AZK1_9BACT</name>
<feature type="transmembrane region" description="Helical" evidence="8">
    <location>
        <begin position="135"/>
        <end position="157"/>
    </location>
</feature>
<feature type="transmembrane region" description="Helical" evidence="8">
    <location>
        <begin position="31"/>
        <end position="48"/>
    </location>
</feature>
<dbReference type="STRING" id="1798542.A3F54_02315"/>
<feature type="transmembrane region" description="Helical" evidence="8">
    <location>
        <begin position="177"/>
        <end position="199"/>
    </location>
</feature>
<evidence type="ECO:0000313" key="11">
    <source>
        <dbReference type="Proteomes" id="UP000176952"/>
    </source>
</evidence>
<dbReference type="Pfam" id="PF03600">
    <property type="entry name" value="CitMHS"/>
    <property type="match status" value="1"/>
</dbReference>
<dbReference type="InterPro" id="IPR051475">
    <property type="entry name" value="Diverse_Ion_Transporter"/>
</dbReference>
<proteinExistence type="inferred from homology"/>
<evidence type="ECO:0000256" key="6">
    <source>
        <dbReference type="ARBA" id="ARBA00022989"/>
    </source>
</evidence>
<dbReference type="AlphaFoldDB" id="A0A1G2AZK1"/>
<dbReference type="EMBL" id="MHKD01000031">
    <property type="protein sequence ID" value="OGY82372.1"/>
    <property type="molecule type" value="Genomic_DNA"/>
</dbReference>
<feature type="transmembrane region" description="Helical" evidence="8">
    <location>
        <begin position="347"/>
        <end position="366"/>
    </location>
</feature>
<dbReference type="CDD" id="cd01116">
    <property type="entry name" value="P_permease"/>
    <property type="match status" value="1"/>
</dbReference>
<feature type="domain" description="Citrate transporter-like" evidence="9">
    <location>
        <begin position="20"/>
        <end position="369"/>
    </location>
</feature>
<dbReference type="PANTHER" id="PTHR43568:SF1">
    <property type="entry name" value="P PROTEIN"/>
    <property type="match status" value="1"/>
</dbReference>
<dbReference type="InterPro" id="IPR004680">
    <property type="entry name" value="Cit_transptr-like_dom"/>
</dbReference>
<dbReference type="InterPro" id="IPR000802">
    <property type="entry name" value="Arsenical_pump_ArsB"/>
</dbReference>
<feature type="transmembrane region" description="Helical" evidence="8">
    <location>
        <begin position="250"/>
        <end position="268"/>
    </location>
</feature>
<dbReference type="PRINTS" id="PR00758">
    <property type="entry name" value="ARSENICPUMP"/>
</dbReference>
<feature type="transmembrane region" description="Helical" evidence="8">
    <location>
        <begin position="403"/>
        <end position="424"/>
    </location>
</feature>
<feature type="transmembrane region" description="Helical" evidence="8">
    <location>
        <begin position="317"/>
        <end position="335"/>
    </location>
</feature>
<comment type="similarity">
    <text evidence="2">Belongs to the CitM (TC 2.A.11) transporter family.</text>
</comment>
<evidence type="ECO:0000259" key="9">
    <source>
        <dbReference type="Pfam" id="PF03600"/>
    </source>
</evidence>
<keyword evidence="3" id="KW-0813">Transport</keyword>
<feature type="transmembrane region" description="Helical" evidence="8">
    <location>
        <begin position="227"/>
        <end position="244"/>
    </location>
</feature>
<keyword evidence="7 8" id="KW-0472">Membrane</keyword>
<feature type="transmembrane region" description="Helical" evidence="8">
    <location>
        <begin position="280"/>
        <end position="305"/>
    </location>
</feature>
<comment type="caution">
    <text evidence="10">The sequence shown here is derived from an EMBL/GenBank/DDBJ whole genome shotgun (WGS) entry which is preliminary data.</text>
</comment>
<protein>
    <recommendedName>
        <fullName evidence="9">Citrate transporter-like domain-containing protein</fullName>
    </recommendedName>
</protein>
<evidence type="ECO:0000256" key="4">
    <source>
        <dbReference type="ARBA" id="ARBA00022475"/>
    </source>
</evidence>
<feature type="transmembrane region" description="Helical" evidence="8">
    <location>
        <begin position="60"/>
        <end position="84"/>
    </location>
</feature>
<dbReference type="Proteomes" id="UP000176952">
    <property type="component" value="Unassembled WGS sequence"/>
</dbReference>
<comment type="subcellular location">
    <subcellularLocation>
        <location evidence="1">Cell membrane</location>
        <topology evidence="1">Multi-pass membrane protein</topology>
    </subcellularLocation>
</comment>
<gene>
    <name evidence="10" type="ORF">A3F54_02315</name>
</gene>
<organism evidence="10 11">
    <name type="scientific">Candidatus Kerfeldbacteria bacterium RIFCSPHIGHO2_12_FULL_48_17</name>
    <dbReference type="NCBI Taxonomy" id="1798542"/>
    <lineage>
        <taxon>Bacteria</taxon>
        <taxon>Candidatus Kerfeldiibacteriota</taxon>
    </lineage>
</organism>
<evidence type="ECO:0000313" key="10">
    <source>
        <dbReference type="EMBL" id="OGY82372.1"/>
    </source>
</evidence>
<sequence>MENVSDVTFYLAIGIFVITYAIIISEKIHRTVIALTGAALMVLLGIMNQEVAIEGIDFNTLGLLIGMMVIVTIAKDCGMFQYVAILASKVGRGKPVPIFILLGLIVAIFSAFLDNVTTVLLMMPVTFVVANNLKLNPMPFIIGTILLANIGGTATLIGDPPNILIGSAAGLNFNDFLVNLGPISLIGTAVTLAMLYFWYRKQLVATPAAQASIMKFHPREAITDTPLLIKSLVTLGLVLVGFFTHNFLHLEGATIALGGAALLLLLTMNDPEHHLRDVEWTTIFFFIGLFVLVSGLEHVGAIRLLAEKALELTGGDVTVLTIVLIWGSAIFSAVVDNIPFVATMIPLIHDIGAISGITLTPLWWALALGADIGGNATIIGASANVVVSGMAAKEGHKVGFVPYMKVAVPMTFVVLLLATGYMYLRYL</sequence>
<keyword evidence="4" id="KW-1003">Cell membrane</keyword>
<evidence type="ECO:0000256" key="1">
    <source>
        <dbReference type="ARBA" id="ARBA00004651"/>
    </source>
</evidence>
<feature type="transmembrane region" description="Helical" evidence="8">
    <location>
        <begin position="372"/>
        <end position="391"/>
    </location>
</feature>
<evidence type="ECO:0000256" key="5">
    <source>
        <dbReference type="ARBA" id="ARBA00022692"/>
    </source>
</evidence>
<keyword evidence="5 8" id="KW-0812">Transmembrane</keyword>
<feature type="transmembrane region" description="Helical" evidence="8">
    <location>
        <begin position="7"/>
        <end position="25"/>
    </location>
</feature>
<evidence type="ECO:0000256" key="7">
    <source>
        <dbReference type="ARBA" id="ARBA00023136"/>
    </source>
</evidence>
<keyword evidence="6 8" id="KW-1133">Transmembrane helix</keyword>
<evidence type="ECO:0000256" key="3">
    <source>
        <dbReference type="ARBA" id="ARBA00022448"/>
    </source>
</evidence>
<evidence type="ECO:0000256" key="8">
    <source>
        <dbReference type="SAM" id="Phobius"/>
    </source>
</evidence>
<reference evidence="10 11" key="1">
    <citation type="journal article" date="2016" name="Nat. Commun.">
        <title>Thousands of microbial genomes shed light on interconnected biogeochemical processes in an aquifer system.</title>
        <authorList>
            <person name="Anantharaman K."/>
            <person name="Brown C.T."/>
            <person name="Hug L.A."/>
            <person name="Sharon I."/>
            <person name="Castelle C.J."/>
            <person name="Probst A.J."/>
            <person name="Thomas B.C."/>
            <person name="Singh A."/>
            <person name="Wilkins M.J."/>
            <person name="Karaoz U."/>
            <person name="Brodie E.L."/>
            <person name="Williams K.H."/>
            <person name="Hubbard S.S."/>
            <person name="Banfield J.F."/>
        </authorList>
    </citation>
    <scope>NUCLEOTIDE SEQUENCE [LARGE SCALE GENOMIC DNA]</scope>
</reference>
<dbReference type="GO" id="GO:0005886">
    <property type="term" value="C:plasma membrane"/>
    <property type="evidence" value="ECO:0007669"/>
    <property type="project" value="UniProtKB-SubCell"/>
</dbReference>
<feature type="transmembrane region" description="Helical" evidence="8">
    <location>
        <begin position="96"/>
        <end position="123"/>
    </location>
</feature>